<dbReference type="InterPro" id="IPR046906">
    <property type="entry name" value="Mab-21_HhH/H2TH-like"/>
</dbReference>
<dbReference type="PANTHER" id="PTHR10656">
    <property type="entry name" value="CELL FATE DETERMINING PROTEIN MAB21-RELATED"/>
    <property type="match status" value="1"/>
</dbReference>
<name>A0A9P0K8V5_ACAOB</name>
<keyword evidence="3" id="KW-1185">Reference proteome</keyword>
<dbReference type="Proteomes" id="UP001152888">
    <property type="component" value="Unassembled WGS sequence"/>
</dbReference>
<organism evidence="2 3">
    <name type="scientific">Acanthoscelides obtectus</name>
    <name type="common">Bean weevil</name>
    <name type="synonym">Bruchus obtectus</name>
    <dbReference type="NCBI Taxonomy" id="200917"/>
    <lineage>
        <taxon>Eukaryota</taxon>
        <taxon>Metazoa</taxon>
        <taxon>Ecdysozoa</taxon>
        <taxon>Arthropoda</taxon>
        <taxon>Hexapoda</taxon>
        <taxon>Insecta</taxon>
        <taxon>Pterygota</taxon>
        <taxon>Neoptera</taxon>
        <taxon>Endopterygota</taxon>
        <taxon>Coleoptera</taxon>
        <taxon>Polyphaga</taxon>
        <taxon>Cucujiformia</taxon>
        <taxon>Chrysomeloidea</taxon>
        <taxon>Chrysomelidae</taxon>
        <taxon>Bruchinae</taxon>
        <taxon>Bruchini</taxon>
        <taxon>Acanthoscelides</taxon>
    </lineage>
</organism>
<evidence type="ECO:0000259" key="1">
    <source>
        <dbReference type="Pfam" id="PF20266"/>
    </source>
</evidence>
<dbReference type="Pfam" id="PF20266">
    <property type="entry name" value="Mab-21_C"/>
    <property type="match status" value="1"/>
</dbReference>
<comment type="caution">
    <text evidence="2">The sequence shown here is derived from an EMBL/GenBank/DDBJ whole genome shotgun (WGS) entry which is preliminary data.</text>
</comment>
<dbReference type="EMBL" id="CAKOFQ010006747">
    <property type="protein sequence ID" value="CAH1967732.1"/>
    <property type="molecule type" value="Genomic_DNA"/>
</dbReference>
<dbReference type="Gene3D" id="1.10.1410.40">
    <property type="match status" value="1"/>
</dbReference>
<evidence type="ECO:0000313" key="2">
    <source>
        <dbReference type="EMBL" id="CAH1967732.1"/>
    </source>
</evidence>
<feature type="domain" description="Mab-21-like HhH/H2TH-like" evidence="1">
    <location>
        <begin position="69"/>
        <end position="138"/>
    </location>
</feature>
<sequence>MIKEIQRMPCGLVPKGYWRKNSQHKYPNLEWEIAFPKIEKYLFTKMSHTQIRCYLFLLLIHRIHIEPKTKYQGLLVDHIRHHIFWECWKNFKDWPEHRLGYKLKEIIENLMSRISKNNLPDFFVKGKNLFYNVPIKFLYIASEELQNILERPAMRLIRILESLSFSPHFYKELNVRKLKRMLYLTGLELATTQLPVPMRNDDLDKLQKFNNPETRVEYIKLQKRRHAKAQKLQRTGQRRIEDDGESESKWPCKKYFNEDKIKISHILLFFADRFISLATYSSLRSTVKQTRFFLRQAWYLTKIKDGLGTAHSQKEFEDLQGIIEEMEEELYKKELARKSVGLSPEMRLGGSRKLHQEVDDAGEASICLDIDEEVEIRAKAGRRIYIPKKNFVLRQEVSGVVDDVSGVSYGQVEKREKLGRKNNTGKSVSFLEPQIDDFLEADA</sequence>
<dbReference type="AlphaFoldDB" id="A0A9P0K8V5"/>
<dbReference type="PANTHER" id="PTHR10656:SF69">
    <property type="entry name" value="MAB-21-LIKE HHH_H2TH-LIKE DOMAIN-CONTAINING PROTEIN"/>
    <property type="match status" value="1"/>
</dbReference>
<evidence type="ECO:0000313" key="3">
    <source>
        <dbReference type="Proteomes" id="UP001152888"/>
    </source>
</evidence>
<gene>
    <name evidence="2" type="ORF">ACAOBT_LOCUS7520</name>
</gene>
<proteinExistence type="predicted"/>
<reference evidence="2" key="1">
    <citation type="submission" date="2022-03" db="EMBL/GenBank/DDBJ databases">
        <authorList>
            <person name="Sayadi A."/>
        </authorList>
    </citation>
    <scope>NUCLEOTIDE SEQUENCE</scope>
</reference>
<accession>A0A9P0K8V5</accession>
<dbReference type="OrthoDB" id="6112914at2759"/>
<protein>
    <recommendedName>
        <fullName evidence="1">Mab-21-like HhH/H2TH-like domain-containing protein</fullName>
    </recommendedName>
</protein>